<evidence type="ECO:0000259" key="1">
    <source>
        <dbReference type="Pfam" id="PF11716"/>
    </source>
</evidence>
<dbReference type="InterPro" id="IPR034660">
    <property type="entry name" value="DinB/YfiT-like"/>
</dbReference>
<dbReference type="Pfam" id="PF11716">
    <property type="entry name" value="MDMPI_N"/>
    <property type="match status" value="1"/>
</dbReference>
<proteinExistence type="predicted"/>
<organism evidence="2 3">
    <name type="scientific">Nocardiopsis rhodophaea</name>
    <dbReference type="NCBI Taxonomy" id="280238"/>
    <lineage>
        <taxon>Bacteria</taxon>
        <taxon>Bacillati</taxon>
        <taxon>Actinomycetota</taxon>
        <taxon>Actinomycetes</taxon>
        <taxon>Streptosporangiales</taxon>
        <taxon>Nocardiopsidaceae</taxon>
        <taxon>Nocardiopsis</taxon>
    </lineage>
</organism>
<dbReference type="RefSeq" id="WP_344164450.1">
    <property type="nucleotide sequence ID" value="NZ_BAAAPC010000019.1"/>
</dbReference>
<dbReference type="SUPFAM" id="SSF109854">
    <property type="entry name" value="DinB/YfiT-like putative metalloenzymes"/>
    <property type="match status" value="1"/>
</dbReference>
<sequence length="191" mass="19725">MVSENTVYSALDWAAGKVRGIGDVPLSAPTPCAEWDLGQVLNHMINTLDLVARGLAGEQVDPASLDPQATAATPISGTPEAAFAAAAARARVVFADPGIWDRRFTGAFSADSARDIAGVAVGDVTGHGWDIARDRAGRDHPRAARGRGLRVCPRISPARSAGCAVRAGSPAWARCDENPATHGIPRAAALA</sequence>
<accession>A0ABP5EXR7</accession>
<dbReference type="InterPro" id="IPR024344">
    <property type="entry name" value="MDMPI_metal-binding"/>
</dbReference>
<reference evidence="3" key="1">
    <citation type="journal article" date="2019" name="Int. J. Syst. Evol. Microbiol.">
        <title>The Global Catalogue of Microorganisms (GCM) 10K type strain sequencing project: providing services to taxonomists for standard genome sequencing and annotation.</title>
        <authorList>
            <consortium name="The Broad Institute Genomics Platform"/>
            <consortium name="The Broad Institute Genome Sequencing Center for Infectious Disease"/>
            <person name="Wu L."/>
            <person name="Ma J."/>
        </authorList>
    </citation>
    <scope>NUCLEOTIDE SEQUENCE [LARGE SCALE GENOMIC DNA]</scope>
    <source>
        <strain evidence="3">JCM 15313</strain>
    </source>
</reference>
<gene>
    <name evidence="2" type="ORF">GCM10009799_40530</name>
</gene>
<comment type="caution">
    <text evidence="2">The sequence shown here is derived from an EMBL/GenBank/DDBJ whole genome shotgun (WGS) entry which is preliminary data.</text>
</comment>
<dbReference type="EMBL" id="BAAAPC010000019">
    <property type="protein sequence ID" value="GAA2008716.1"/>
    <property type="molecule type" value="Genomic_DNA"/>
</dbReference>
<evidence type="ECO:0000313" key="2">
    <source>
        <dbReference type="EMBL" id="GAA2008716.1"/>
    </source>
</evidence>
<feature type="domain" description="Mycothiol-dependent maleylpyruvate isomerase metal-binding" evidence="1">
    <location>
        <begin position="15"/>
        <end position="132"/>
    </location>
</feature>
<dbReference type="Proteomes" id="UP001501585">
    <property type="component" value="Unassembled WGS sequence"/>
</dbReference>
<name>A0ABP5EXR7_9ACTN</name>
<protein>
    <submittedName>
        <fullName evidence="2">TIGR03086 family metal-binding protein</fullName>
    </submittedName>
</protein>
<dbReference type="Gene3D" id="1.20.120.450">
    <property type="entry name" value="dinb family like domain"/>
    <property type="match status" value="1"/>
</dbReference>
<evidence type="ECO:0000313" key="3">
    <source>
        <dbReference type="Proteomes" id="UP001501585"/>
    </source>
</evidence>
<keyword evidence="3" id="KW-1185">Reference proteome</keyword>